<gene>
    <name evidence="1" type="ORF">C4N18_12660</name>
</gene>
<dbReference type="EMBL" id="CP028103">
    <property type="protein sequence ID" value="AVQ32032.1"/>
    <property type="molecule type" value="Genomic_DNA"/>
</dbReference>
<protein>
    <submittedName>
        <fullName evidence="1">Uncharacterized protein</fullName>
    </submittedName>
</protein>
<accession>A0ABN5JIF4</accession>
<sequence>MGGLVKLNKITDKELLAICNLSNLRMEFANIIKKIERVKNPDNPLEEIEILSNHTIYLKI</sequence>
<evidence type="ECO:0000313" key="1">
    <source>
        <dbReference type="EMBL" id="AVQ32032.1"/>
    </source>
</evidence>
<name>A0ABN5JIF4_FUSVA</name>
<dbReference type="Proteomes" id="UP000241238">
    <property type="component" value="Chromosome"/>
</dbReference>
<proteinExistence type="predicted"/>
<evidence type="ECO:0000313" key="2">
    <source>
        <dbReference type="Proteomes" id="UP000241238"/>
    </source>
</evidence>
<keyword evidence="2" id="KW-1185">Reference proteome</keyword>
<organism evidence="1 2">
    <name type="scientific">Fusobacterium varium ATCC 27725</name>
    <dbReference type="NCBI Taxonomy" id="469618"/>
    <lineage>
        <taxon>Bacteria</taxon>
        <taxon>Fusobacteriati</taxon>
        <taxon>Fusobacteriota</taxon>
        <taxon>Fusobacteriia</taxon>
        <taxon>Fusobacteriales</taxon>
        <taxon>Fusobacteriaceae</taxon>
        <taxon>Fusobacterium</taxon>
    </lineage>
</organism>
<reference evidence="2" key="1">
    <citation type="journal article" date="2018" name="MSphere">
        <title>Fusobacterium Genomics Using MinION and Illumina Sequencing Enables Genome Completion and Correction.</title>
        <authorList>
            <person name="Todd S.M."/>
            <person name="Settlage R.E."/>
            <person name="Lahmers K.K."/>
            <person name="Slade D.J."/>
        </authorList>
    </citation>
    <scope>NUCLEOTIDE SEQUENCE [LARGE SCALE GENOMIC DNA]</scope>
    <source>
        <strain evidence="2">ATCC 27725</strain>
    </source>
</reference>